<accession>A0AAD8G311</accession>
<reference evidence="2" key="1">
    <citation type="submission" date="2022-02" db="EMBL/GenBank/DDBJ databases">
        <title>Atlantic sturgeon de novo genome assembly.</title>
        <authorList>
            <person name="Stock M."/>
            <person name="Klopp C."/>
            <person name="Guiguen Y."/>
            <person name="Cabau C."/>
            <person name="Parinello H."/>
            <person name="Santidrian Yebra-Pimentel E."/>
            <person name="Kuhl H."/>
            <person name="Dirks R.P."/>
            <person name="Guessner J."/>
            <person name="Wuertz S."/>
            <person name="Du K."/>
            <person name="Schartl M."/>
        </authorList>
    </citation>
    <scope>NUCLEOTIDE SEQUENCE</scope>
    <source>
        <strain evidence="2">STURGEONOMICS-FGT-2020</strain>
        <tissue evidence="2">Whole blood</tissue>
    </source>
</reference>
<feature type="transmembrane region" description="Helical" evidence="1">
    <location>
        <begin position="52"/>
        <end position="74"/>
    </location>
</feature>
<evidence type="ECO:0000256" key="1">
    <source>
        <dbReference type="SAM" id="Phobius"/>
    </source>
</evidence>
<organism evidence="2 3">
    <name type="scientific">Acipenser oxyrinchus oxyrinchus</name>
    <dbReference type="NCBI Taxonomy" id="40147"/>
    <lineage>
        <taxon>Eukaryota</taxon>
        <taxon>Metazoa</taxon>
        <taxon>Chordata</taxon>
        <taxon>Craniata</taxon>
        <taxon>Vertebrata</taxon>
        <taxon>Euteleostomi</taxon>
        <taxon>Actinopterygii</taxon>
        <taxon>Chondrostei</taxon>
        <taxon>Acipenseriformes</taxon>
        <taxon>Acipenseridae</taxon>
        <taxon>Acipenser</taxon>
    </lineage>
</organism>
<comment type="caution">
    <text evidence="2">The sequence shown here is derived from an EMBL/GenBank/DDBJ whole genome shotgun (WGS) entry which is preliminary data.</text>
</comment>
<keyword evidence="3" id="KW-1185">Reference proteome</keyword>
<protein>
    <submittedName>
        <fullName evidence="2">Transmembrane protein 220-like</fullName>
    </submittedName>
</protein>
<feature type="transmembrane region" description="Helical" evidence="1">
    <location>
        <begin position="86"/>
        <end position="103"/>
    </location>
</feature>
<gene>
    <name evidence="2" type="primary">tmem220</name>
    <name evidence="2" type="ORF">AOXY_G18537</name>
</gene>
<name>A0AAD8G311_ACIOX</name>
<dbReference type="PANTHER" id="PTHR34262:SF1">
    <property type="entry name" value="TRANSMEMBRANE PROTEIN 220"/>
    <property type="match status" value="1"/>
</dbReference>
<proteinExistence type="predicted"/>
<dbReference type="InterPro" id="IPR029377">
    <property type="entry name" value="TMEM220"/>
</dbReference>
<dbReference type="PANTHER" id="PTHR34262">
    <property type="entry name" value="TRANSMEMBRANE PROTEIN 220"/>
    <property type="match status" value="1"/>
</dbReference>
<dbReference type="EMBL" id="JAGXEW010000017">
    <property type="protein sequence ID" value="KAK1162199.1"/>
    <property type="molecule type" value="Genomic_DNA"/>
</dbReference>
<keyword evidence="1 2" id="KW-0812">Transmembrane</keyword>
<keyword evidence="1" id="KW-0472">Membrane</keyword>
<sequence length="180" mass="20541">MTKQNTLREHIKPDSYSSRSRCFHVMWRSCNLCMSVFFALAAYVQINDPDAAIWMAAYAIPAGLCFWVSLKPIITETLIWRKLCDLHMFLCATVAGILGWSLYNSATKNIIHEEEGRECFGLVLIAVWLLLCRHSEKSGVGGLRLLTAVAITIFPFVAWLYYYINKELRSSWPSHCKTAL</sequence>
<dbReference type="Pfam" id="PF15071">
    <property type="entry name" value="TMEM220"/>
    <property type="match status" value="1"/>
</dbReference>
<dbReference type="AlphaFoldDB" id="A0AAD8G311"/>
<evidence type="ECO:0000313" key="2">
    <source>
        <dbReference type="EMBL" id="KAK1162199.1"/>
    </source>
</evidence>
<feature type="transmembrane region" description="Helical" evidence="1">
    <location>
        <begin position="143"/>
        <end position="164"/>
    </location>
</feature>
<evidence type="ECO:0000313" key="3">
    <source>
        <dbReference type="Proteomes" id="UP001230051"/>
    </source>
</evidence>
<feature type="transmembrane region" description="Helical" evidence="1">
    <location>
        <begin position="25"/>
        <end position="46"/>
    </location>
</feature>
<dbReference type="Proteomes" id="UP001230051">
    <property type="component" value="Unassembled WGS sequence"/>
</dbReference>
<keyword evidence="1" id="KW-1133">Transmembrane helix</keyword>